<evidence type="ECO:0000313" key="9">
    <source>
        <dbReference type="Proteomes" id="UP000507470"/>
    </source>
</evidence>
<dbReference type="CDD" id="cd19051">
    <property type="entry name" value="LGIC_TM_cation"/>
    <property type="match status" value="1"/>
</dbReference>
<dbReference type="EMBL" id="CACVKT020003460">
    <property type="protein sequence ID" value="CAC5383943.1"/>
    <property type="molecule type" value="Genomic_DNA"/>
</dbReference>
<dbReference type="AlphaFoldDB" id="A0A6J8BJP1"/>
<keyword evidence="2 5" id="KW-0812">Transmembrane</keyword>
<dbReference type="Pfam" id="PF02931">
    <property type="entry name" value="Neur_chan_LBD"/>
    <property type="match status" value="1"/>
</dbReference>
<dbReference type="SUPFAM" id="SSF90112">
    <property type="entry name" value="Neurotransmitter-gated ion-channel transmembrane pore"/>
    <property type="match status" value="1"/>
</dbReference>
<dbReference type="InterPro" id="IPR006029">
    <property type="entry name" value="Neurotrans-gated_channel_TM"/>
</dbReference>
<evidence type="ECO:0000256" key="2">
    <source>
        <dbReference type="ARBA" id="ARBA00022692"/>
    </source>
</evidence>
<feature type="transmembrane region" description="Helical" evidence="5">
    <location>
        <begin position="210"/>
        <end position="235"/>
    </location>
</feature>
<feature type="domain" description="Neurotransmitter-gated ion-channel transmembrane" evidence="7">
    <location>
        <begin position="216"/>
        <end position="435"/>
    </location>
</feature>
<dbReference type="PANTHER" id="PTHR18945">
    <property type="entry name" value="NEUROTRANSMITTER GATED ION CHANNEL"/>
    <property type="match status" value="1"/>
</dbReference>
<dbReference type="InterPro" id="IPR036719">
    <property type="entry name" value="Neuro-gated_channel_TM_sf"/>
</dbReference>
<dbReference type="Proteomes" id="UP000507470">
    <property type="component" value="Unassembled WGS sequence"/>
</dbReference>
<feature type="transmembrane region" description="Helical" evidence="5">
    <location>
        <begin position="241"/>
        <end position="262"/>
    </location>
</feature>
<dbReference type="GO" id="GO:0016020">
    <property type="term" value="C:membrane"/>
    <property type="evidence" value="ECO:0007669"/>
    <property type="project" value="UniProtKB-SubCell"/>
</dbReference>
<keyword evidence="3 5" id="KW-1133">Transmembrane helix</keyword>
<name>A0A6J8BJP1_MYTCO</name>
<evidence type="ECO:0000256" key="4">
    <source>
        <dbReference type="ARBA" id="ARBA00023136"/>
    </source>
</evidence>
<dbReference type="OrthoDB" id="6108060at2759"/>
<dbReference type="InterPro" id="IPR006202">
    <property type="entry name" value="Neur_chan_lig-bd"/>
</dbReference>
<dbReference type="GO" id="GO:0004888">
    <property type="term" value="F:transmembrane signaling receptor activity"/>
    <property type="evidence" value="ECO:0007669"/>
    <property type="project" value="InterPro"/>
</dbReference>
<evidence type="ECO:0000259" key="7">
    <source>
        <dbReference type="Pfam" id="PF02932"/>
    </source>
</evidence>
<comment type="subcellular location">
    <subcellularLocation>
        <location evidence="1">Membrane</location>
        <topology evidence="1">Multi-pass membrane protein</topology>
    </subcellularLocation>
</comment>
<evidence type="ECO:0008006" key="10">
    <source>
        <dbReference type="Google" id="ProtNLM"/>
    </source>
</evidence>
<evidence type="ECO:0000259" key="6">
    <source>
        <dbReference type="Pfam" id="PF02931"/>
    </source>
</evidence>
<accession>A0A6J8BJP1</accession>
<dbReference type="GO" id="GO:0005230">
    <property type="term" value="F:extracellular ligand-gated monoatomic ion channel activity"/>
    <property type="evidence" value="ECO:0007669"/>
    <property type="project" value="InterPro"/>
</dbReference>
<dbReference type="Pfam" id="PF02932">
    <property type="entry name" value="Neur_chan_memb"/>
    <property type="match status" value="1"/>
</dbReference>
<feature type="transmembrane region" description="Helical" evidence="5">
    <location>
        <begin position="274"/>
        <end position="296"/>
    </location>
</feature>
<dbReference type="Gene3D" id="1.20.58.390">
    <property type="entry name" value="Neurotransmitter-gated ion-channel transmembrane domain"/>
    <property type="match status" value="1"/>
</dbReference>
<keyword evidence="9" id="KW-1185">Reference proteome</keyword>
<dbReference type="InterPro" id="IPR036734">
    <property type="entry name" value="Neur_chan_lig-bd_sf"/>
</dbReference>
<dbReference type="SUPFAM" id="SSF63712">
    <property type="entry name" value="Nicotinic receptor ligand binding domain-like"/>
    <property type="match status" value="1"/>
</dbReference>
<proteinExistence type="predicted"/>
<dbReference type="PRINTS" id="PR00252">
    <property type="entry name" value="NRIONCHANNEL"/>
</dbReference>
<sequence length="453" mass="51377">MHLTEKLLNNYSRNLPPTLSKFDYVIVKVEPFIDLILRFNEAEGILSIFGFFSLLWLDAYITWNKTQNNDIEFLLIPIEDVWVPKLMIGNSVQKRTIYTFDNDFDKRTDLVRYTHDGGARVLAGGVIDTACEANMYYFPFDTQNCDIELYEECFGIYISITNKSNQKILQTALQMHKPSSEWEIKNVSPVRVPSKMNHVKIQIQFERKPLFLCISLVVPVFLISFVNVFVFILPIDSGERTSLAVTLFLTFVVVITMVAEILPPSSQVSVFQLLLFTKVITSVLTTIMAIITISIYNKNENDISWLMILYKSFGKWKCKQVQQEPNGQGSSPVSVRPEQTTTNFRGRQQQIPIDVPGCQQQMPTVVPVCSGQMPTVVPGCSGQMSTVVPGCSGQMPSHIQGYQQQIATDILGRLDRDWKLLAHKIDCCCIIVLILELLFEMVALTVIFVRKGS</sequence>
<dbReference type="CDD" id="cd18989">
    <property type="entry name" value="LGIC_ECD_cation"/>
    <property type="match status" value="1"/>
</dbReference>
<protein>
    <recommendedName>
        <fullName evidence="10">CHRNN</fullName>
    </recommendedName>
</protein>
<feature type="transmembrane region" description="Helical" evidence="5">
    <location>
        <begin position="430"/>
        <end position="449"/>
    </location>
</feature>
<evidence type="ECO:0000313" key="8">
    <source>
        <dbReference type="EMBL" id="CAC5383943.1"/>
    </source>
</evidence>
<evidence type="ECO:0000256" key="3">
    <source>
        <dbReference type="ARBA" id="ARBA00022989"/>
    </source>
</evidence>
<gene>
    <name evidence="8" type="ORF">MCOR_19635</name>
</gene>
<dbReference type="InterPro" id="IPR006201">
    <property type="entry name" value="Neur_channel"/>
</dbReference>
<evidence type="ECO:0000256" key="5">
    <source>
        <dbReference type="SAM" id="Phobius"/>
    </source>
</evidence>
<dbReference type="Gene3D" id="2.70.170.10">
    <property type="entry name" value="Neurotransmitter-gated ion-channel ligand-binding domain"/>
    <property type="match status" value="1"/>
</dbReference>
<feature type="domain" description="Neurotransmitter-gated ion-channel ligand-binding" evidence="6">
    <location>
        <begin position="2"/>
        <end position="209"/>
    </location>
</feature>
<organism evidence="8 9">
    <name type="scientific">Mytilus coruscus</name>
    <name type="common">Sea mussel</name>
    <dbReference type="NCBI Taxonomy" id="42192"/>
    <lineage>
        <taxon>Eukaryota</taxon>
        <taxon>Metazoa</taxon>
        <taxon>Spiralia</taxon>
        <taxon>Lophotrochozoa</taxon>
        <taxon>Mollusca</taxon>
        <taxon>Bivalvia</taxon>
        <taxon>Autobranchia</taxon>
        <taxon>Pteriomorphia</taxon>
        <taxon>Mytilida</taxon>
        <taxon>Mytiloidea</taxon>
        <taxon>Mytilidae</taxon>
        <taxon>Mytilinae</taxon>
        <taxon>Mytilus</taxon>
    </lineage>
</organism>
<dbReference type="InterPro" id="IPR038050">
    <property type="entry name" value="Neuro_actylchol_rec"/>
</dbReference>
<evidence type="ECO:0000256" key="1">
    <source>
        <dbReference type="ARBA" id="ARBA00004141"/>
    </source>
</evidence>
<keyword evidence="4 5" id="KW-0472">Membrane</keyword>
<reference evidence="8 9" key="1">
    <citation type="submission" date="2020-06" db="EMBL/GenBank/DDBJ databases">
        <authorList>
            <person name="Li R."/>
            <person name="Bekaert M."/>
        </authorList>
    </citation>
    <scope>NUCLEOTIDE SEQUENCE [LARGE SCALE GENOMIC DNA]</scope>
    <source>
        <strain evidence="9">wild</strain>
    </source>
</reference>